<dbReference type="NCBIfam" id="TIGR00762">
    <property type="entry name" value="DegV"/>
    <property type="match status" value="1"/>
</dbReference>
<evidence type="ECO:0000313" key="3">
    <source>
        <dbReference type="Proteomes" id="UP000593591"/>
    </source>
</evidence>
<organism evidence="2 3">
    <name type="scientific">Treponema rectale</name>
    <dbReference type="NCBI Taxonomy" id="744512"/>
    <lineage>
        <taxon>Bacteria</taxon>
        <taxon>Pseudomonadati</taxon>
        <taxon>Spirochaetota</taxon>
        <taxon>Spirochaetia</taxon>
        <taxon>Spirochaetales</taxon>
        <taxon>Treponemataceae</taxon>
        <taxon>Treponema</taxon>
    </lineage>
</organism>
<dbReference type="InterPro" id="IPR003797">
    <property type="entry name" value="DegV"/>
</dbReference>
<accession>A0A7M1XJ07</accession>
<dbReference type="Pfam" id="PF02645">
    <property type="entry name" value="DegV"/>
    <property type="match status" value="1"/>
</dbReference>
<keyword evidence="1" id="KW-0446">Lipid-binding</keyword>
<evidence type="ECO:0000313" key="2">
    <source>
        <dbReference type="EMBL" id="QOS39130.1"/>
    </source>
</evidence>
<dbReference type="AlphaFoldDB" id="A0A7M1XJ07"/>
<reference evidence="2 3" key="1">
    <citation type="submission" date="2018-08" db="EMBL/GenBank/DDBJ databases">
        <title>The first complete genome of Treponema rectale (CHPAT), a commensal spirochete of the bovine rectum.</title>
        <authorList>
            <person name="Staton G.J."/>
            <person name="Clegg S.R."/>
            <person name="Carter S.D."/>
            <person name="Radford A.D."/>
            <person name="Darby A."/>
            <person name="Hall N."/>
            <person name="Birtles R.J."/>
            <person name="Evans N.J."/>
        </authorList>
    </citation>
    <scope>NUCLEOTIDE SEQUENCE [LARGE SCALE GENOMIC DNA]</scope>
    <source>
        <strain evidence="2 3">CHPA</strain>
    </source>
</reference>
<dbReference type="Gene3D" id="3.30.1180.10">
    <property type="match status" value="1"/>
</dbReference>
<dbReference type="GO" id="GO:0008289">
    <property type="term" value="F:lipid binding"/>
    <property type="evidence" value="ECO:0007669"/>
    <property type="project" value="UniProtKB-KW"/>
</dbReference>
<dbReference type="PANTHER" id="PTHR33434">
    <property type="entry name" value="DEGV DOMAIN-CONTAINING PROTEIN DR_1986-RELATED"/>
    <property type="match status" value="1"/>
</dbReference>
<dbReference type="KEGG" id="trc:DYE49_01130"/>
<dbReference type="InterPro" id="IPR050270">
    <property type="entry name" value="DegV_domain_contain"/>
</dbReference>
<dbReference type="Proteomes" id="UP000593591">
    <property type="component" value="Chromosome"/>
</dbReference>
<dbReference type="PANTHER" id="PTHR33434:SF2">
    <property type="entry name" value="FATTY ACID-BINDING PROTEIN TM_1468"/>
    <property type="match status" value="1"/>
</dbReference>
<evidence type="ECO:0000256" key="1">
    <source>
        <dbReference type="ARBA" id="ARBA00023121"/>
    </source>
</evidence>
<name>A0A7M1XJ07_9SPIR</name>
<protein>
    <submittedName>
        <fullName evidence="2">DegV family protein</fullName>
    </submittedName>
</protein>
<dbReference type="Gene3D" id="3.40.50.10170">
    <property type="match status" value="1"/>
</dbReference>
<gene>
    <name evidence="2" type="ORF">DYE49_01130</name>
</gene>
<proteinExistence type="predicted"/>
<sequence>MPELKILVDSTADLSLSDRQEYDIDYLHMSFYLDKKIYDASLDWEEIRPEDYYALMDQGHRSFTGQASLNEITTKFEQALSQGKDVLYIGCSSMLSGTINNARIVACDFIDKYDNKIVIIDSLRSNYAQGMMAIKAAKLYQEGHTLGEIVHVLLRDRLRYQTLCFLDSLEWMKKSGRIKSSFMLKNLIGFHSLVFSDSEGYNSLFRSTKTKKGALSMLADIIYQRVDKKSGDPIYIEHGDCINEAHKLAVLLKNKGIKNPIQISYLGPIIGATTGPESLTISFYGKKVSNVDFL</sequence>
<dbReference type="InterPro" id="IPR043168">
    <property type="entry name" value="DegV_C"/>
</dbReference>
<dbReference type="SUPFAM" id="SSF82549">
    <property type="entry name" value="DAK1/DegV-like"/>
    <property type="match status" value="1"/>
</dbReference>
<dbReference type="PROSITE" id="PS51482">
    <property type="entry name" value="DEGV"/>
    <property type="match status" value="1"/>
</dbReference>
<dbReference type="EMBL" id="CP031517">
    <property type="protein sequence ID" value="QOS39130.1"/>
    <property type="molecule type" value="Genomic_DNA"/>
</dbReference>